<dbReference type="GO" id="GO:0046061">
    <property type="term" value="P:dATP catabolic process"/>
    <property type="evidence" value="ECO:0007669"/>
    <property type="project" value="TreeGrafter"/>
</dbReference>
<dbReference type="InterPro" id="IPR048015">
    <property type="entry name" value="NTP-PPase_MazG-like_N"/>
</dbReference>
<dbReference type="PANTHER" id="PTHR30522">
    <property type="entry name" value="NUCLEOSIDE TRIPHOSPHATE PYROPHOSPHOHYDROLASE"/>
    <property type="match status" value="1"/>
</dbReference>
<evidence type="ECO:0000256" key="4">
    <source>
        <dbReference type="ARBA" id="ARBA00074799"/>
    </source>
</evidence>
<dbReference type="GO" id="GO:0046047">
    <property type="term" value="P:TTP catabolic process"/>
    <property type="evidence" value="ECO:0007669"/>
    <property type="project" value="TreeGrafter"/>
</dbReference>
<evidence type="ECO:0000259" key="5">
    <source>
        <dbReference type="Pfam" id="PF03819"/>
    </source>
</evidence>
<dbReference type="GO" id="GO:0006203">
    <property type="term" value="P:dGTP catabolic process"/>
    <property type="evidence" value="ECO:0007669"/>
    <property type="project" value="TreeGrafter"/>
</dbReference>
<keyword evidence="8" id="KW-1185">Reference proteome</keyword>
<dbReference type="InterPro" id="IPR004518">
    <property type="entry name" value="MazG-like_dom"/>
</dbReference>
<reference evidence="6 9" key="2">
    <citation type="journal article" date="2019" name="PLoS Negl. Trop. Dis.">
        <title>Revisiting the worldwide diversity of Leptospira species in the environment.</title>
        <authorList>
            <person name="Vincent A.T."/>
            <person name="Schiettekatte O."/>
            <person name="Bourhy P."/>
            <person name="Veyrier F.J."/>
            <person name="Picardeau M."/>
        </authorList>
    </citation>
    <scope>NUCLEOTIDE SEQUENCE [LARGE SCALE GENOMIC DNA]</scope>
    <source>
        <strain evidence="7">201702690</strain>
        <strain evidence="6 9">SSW18</strain>
    </source>
</reference>
<dbReference type="InterPro" id="IPR048011">
    <property type="entry name" value="NTP-PPase_MazG-like_C"/>
</dbReference>
<evidence type="ECO:0000256" key="3">
    <source>
        <dbReference type="ARBA" id="ARBA00066372"/>
    </source>
</evidence>
<organism evidence="6 9">
    <name type="scientific">Leptospira langatensis</name>
    <dbReference type="NCBI Taxonomy" id="2484983"/>
    <lineage>
        <taxon>Bacteria</taxon>
        <taxon>Pseudomonadati</taxon>
        <taxon>Spirochaetota</taxon>
        <taxon>Spirochaetia</taxon>
        <taxon>Leptospirales</taxon>
        <taxon>Leptospiraceae</taxon>
        <taxon>Leptospira</taxon>
    </lineage>
</organism>
<evidence type="ECO:0000256" key="1">
    <source>
        <dbReference type="ARBA" id="ARBA00052141"/>
    </source>
</evidence>
<protein>
    <recommendedName>
        <fullName evidence="4">Nucleoside triphosphate pyrophosphohydrolase</fullName>
        <ecNumber evidence="3">3.6.1.8</ecNumber>
    </recommendedName>
</protein>
<comment type="catalytic activity">
    <reaction evidence="1">
        <text>ATP + H2O = AMP + diphosphate + H(+)</text>
        <dbReference type="Rhea" id="RHEA:14245"/>
        <dbReference type="ChEBI" id="CHEBI:15377"/>
        <dbReference type="ChEBI" id="CHEBI:15378"/>
        <dbReference type="ChEBI" id="CHEBI:30616"/>
        <dbReference type="ChEBI" id="CHEBI:33019"/>
        <dbReference type="ChEBI" id="CHEBI:456215"/>
        <dbReference type="EC" id="3.6.1.8"/>
    </reaction>
</comment>
<dbReference type="Gene3D" id="1.10.287.1080">
    <property type="entry name" value="MazG-like"/>
    <property type="match status" value="2"/>
</dbReference>
<dbReference type="NCBIfam" id="TIGR00444">
    <property type="entry name" value="mazG"/>
    <property type="match status" value="1"/>
</dbReference>
<evidence type="ECO:0000313" key="7">
    <source>
        <dbReference type="EMBL" id="TGL41695.1"/>
    </source>
</evidence>
<keyword evidence="6" id="KW-0378">Hydrolase</keyword>
<dbReference type="FunFam" id="1.10.287.1080:FF:000001">
    <property type="entry name" value="Nucleoside triphosphate pyrophosphohydrolase"/>
    <property type="match status" value="1"/>
</dbReference>
<dbReference type="Proteomes" id="UP000297273">
    <property type="component" value="Unassembled WGS sequence"/>
</dbReference>
<evidence type="ECO:0000313" key="6">
    <source>
        <dbReference type="EMBL" id="TGK02940.1"/>
    </source>
</evidence>
<comment type="similarity">
    <text evidence="2">Belongs to the nucleoside triphosphate pyrophosphohydrolase family.</text>
</comment>
<evidence type="ECO:0000256" key="2">
    <source>
        <dbReference type="ARBA" id="ARBA00061115"/>
    </source>
</evidence>
<dbReference type="GO" id="GO:0046076">
    <property type="term" value="P:dTTP catabolic process"/>
    <property type="evidence" value="ECO:0007669"/>
    <property type="project" value="TreeGrafter"/>
</dbReference>
<gene>
    <name evidence="6" type="ORF">EHO57_06435</name>
    <name evidence="7" type="ORF">EHQ53_05600</name>
</gene>
<dbReference type="GO" id="GO:0046081">
    <property type="term" value="P:dUTP catabolic process"/>
    <property type="evidence" value="ECO:0007669"/>
    <property type="project" value="TreeGrafter"/>
</dbReference>
<dbReference type="CDD" id="cd11528">
    <property type="entry name" value="NTP-PPase_MazG_Nterm"/>
    <property type="match status" value="1"/>
</dbReference>
<dbReference type="FunFam" id="1.10.287.1080:FF:000003">
    <property type="entry name" value="Nucleoside triphosphate pyrophosphohydrolase"/>
    <property type="match status" value="1"/>
</dbReference>
<dbReference type="NCBIfam" id="NF047540">
    <property type="entry name" value="LIC_13241_dom"/>
    <property type="match status" value="1"/>
</dbReference>
<dbReference type="AlphaFoldDB" id="A0A5F1ZVV1"/>
<dbReference type="PANTHER" id="PTHR30522:SF0">
    <property type="entry name" value="NUCLEOSIDE TRIPHOSPHATE PYROPHOSPHOHYDROLASE"/>
    <property type="match status" value="1"/>
</dbReference>
<evidence type="ECO:0000313" key="9">
    <source>
        <dbReference type="Proteomes" id="UP000297946"/>
    </source>
</evidence>
<dbReference type="NCBIfam" id="NF007113">
    <property type="entry name" value="PRK09562.1"/>
    <property type="match status" value="1"/>
</dbReference>
<reference evidence="7" key="1">
    <citation type="submission" date="2018-10" db="EMBL/GenBank/DDBJ databases">
        <authorList>
            <person name="Vincent A.T."/>
            <person name="Schiettekatte O."/>
            <person name="Bourhy P."/>
            <person name="Veyrier F.J."/>
            <person name="Picardeau M."/>
        </authorList>
    </citation>
    <scope>NUCLEOTIDE SEQUENCE</scope>
    <source>
        <strain evidence="7">201702690</strain>
    </source>
</reference>
<dbReference type="CDD" id="cd11529">
    <property type="entry name" value="NTP-PPase_MazG_Cterm"/>
    <property type="match status" value="1"/>
</dbReference>
<dbReference type="RefSeq" id="WP_135643940.1">
    <property type="nucleotide sequence ID" value="NZ_RQER01000004.1"/>
</dbReference>
<name>A0A5F1ZVV1_9LEPT</name>
<comment type="caution">
    <text evidence="6">The sequence shown here is derived from an EMBL/GenBank/DDBJ whole genome shotgun (WGS) entry which is preliminary data.</text>
</comment>
<dbReference type="Proteomes" id="UP000297946">
    <property type="component" value="Unassembled WGS sequence"/>
</dbReference>
<dbReference type="GO" id="GO:0006950">
    <property type="term" value="P:response to stress"/>
    <property type="evidence" value="ECO:0007669"/>
    <property type="project" value="UniProtKB-ARBA"/>
</dbReference>
<dbReference type="OrthoDB" id="9808939at2"/>
<evidence type="ECO:0000313" key="8">
    <source>
        <dbReference type="Proteomes" id="UP000297273"/>
    </source>
</evidence>
<sequence length="398" mass="45316">MKSPDPKDYPNYLAFLQDITSKLRSPEGCPWDREQTHLTLVPYLIEESQEVVEALLKQDDEHSKEELGDLLFQVVLHAQIASERGAFGLEDIAKDVAEKLVLRHPHVFDPETSEISSADEVVANWDNFKEKEKQLRQKKQETPKSILSGVPETFPSLLKAEKLQKKAAKAGFDWENIQGVEEKLTEELNEFLIEVKSVVDPSSNQVRIEEELGDLLFTIVNLARRLGISSESALTRANAKFKSRIEYIEKELAHSEKKFSETPLSELDSLWNQAKDSQKKLPLNILEEKEKAVSDLIRGLSSYFIWKETSESEWPKTFQFVWRSEEYKLVFSGLGSVTLLPSTDPWGRKGQPIFYLNLSEGDPNLWTDLSGTSYKNTDEIQEAIHSSLGIYKKALAGE</sequence>
<feature type="domain" description="NTP pyrophosphohydrolase MazG-like" evidence="5">
    <location>
        <begin position="182"/>
        <end position="245"/>
    </location>
</feature>
<accession>A0A5F1ZVV1</accession>
<dbReference type="EMBL" id="RQGC01000004">
    <property type="protein sequence ID" value="TGL41695.1"/>
    <property type="molecule type" value="Genomic_DNA"/>
</dbReference>
<feature type="domain" description="NTP pyrophosphohydrolase MazG-like" evidence="5">
    <location>
        <begin position="35"/>
        <end position="108"/>
    </location>
</feature>
<dbReference type="EC" id="3.6.1.8" evidence="3"/>
<dbReference type="InterPro" id="IPR011551">
    <property type="entry name" value="NTP_PyrPHydrolase_MazG"/>
</dbReference>
<proteinExistence type="inferred from homology"/>
<dbReference type="SUPFAM" id="SSF101386">
    <property type="entry name" value="all-alpha NTP pyrophosphatases"/>
    <property type="match status" value="2"/>
</dbReference>
<dbReference type="Pfam" id="PF03819">
    <property type="entry name" value="MazG"/>
    <property type="match status" value="2"/>
</dbReference>
<dbReference type="EMBL" id="RQER01000004">
    <property type="protein sequence ID" value="TGK02940.1"/>
    <property type="molecule type" value="Genomic_DNA"/>
</dbReference>
<dbReference type="GO" id="GO:0046052">
    <property type="term" value="P:UTP catabolic process"/>
    <property type="evidence" value="ECO:0007669"/>
    <property type="project" value="TreeGrafter"/>
</dbReference>
<dbReference type="GO" id="GO:0047693">
    <property type="term" value="F:ATP diphosphatase activity"/>
    <property type="evidence" value="ECO:0007669"/>
    <property type="project" value="UniProtKB-EC"/>
</dbReference>